<reference evidence="2" key="1">
    <citation type="journal article" date="2023" name="Science">
        <title>Genome structures resolve the early diversification of teleost fishes.</title>
        <authorList>
            <person name="Parey E."/>
            <person name="Louis A."/>
            <person name="Montfort J."/>
            <person name="Bouchez O."/>
            <person name="Roques C."/>
            <person name="Iampietro C."/>
            <person name="Lluch J."/>
            <person name="Castinel A."/>
            <person name="Donnadieu C."/>
            <person name="Desvignes T."/>
            <person name="Floi Bucao C."/>
            <person name="Jouanno E."/>
            <person name="Wen M."/>
            <person name="Mejri S."/>
            <person name="Dirks R."/>
            <person name="Jansen H."/>
            <person name="Henkel C."/>
            <person name="Chen W.J."/>
            <person name="Zahm M."/>
            <person name="Cabau C."/>
            <person name="Klopp C."/>
            <person name="Thompson A.W."/>
            <person name="Robinson-Rechavi M."/>
            <person name="Braasch I."/>
            <person name="Lecointre G."/>
            <person name="Bobe J."/>
            <person name="Postlethwait J.H."/>
            <person name="Berthelot C."/>
            <person name="Roest Crollius H."/>
            <person name="Guiguen Y."/>
        </authorList>
    </citation>
    <scope>NUCLEOTIDE SEQUENCE</scope>
    <source>
        <strain evidence="2">NC1722</strain>
    </source>
</reference>
<dbReference type="Gene3D" id="3.60.10.10">
    <property type="entry name" value="Endonuclease/exonuclease/phosphatase"/>
    <property type="match status" value="1"/>
</dbReference>
<comment type="caution">
    <text evidence="2">The sequence shown here is derived from an EMBL/GenBank/DDBJ whole genome shotgun (WGS) entry which is preliminary data.</text>
</comment>
<evidence type="ECO:0000313" key="2">
    <source>
        <dbReference type="EMBL" id="KAJ8378583.1"/>
    </source>
</evidence>
<feature type="non-terminal residue" evidence="2">
    <location>
        <position position="60"/>
    </location>
</feature>
<proteinExistence type="predicted"/>
<dbReference type="EMBL" id="JAINUG010000316">
    <property type="protein sequence ID" value="KAJ8378583.1"/>
    <property type="molecule type" value="Genomic_DNA"/>
</dbReference>
<keyword evidence="3" id="KW-1185">Reference proteome</keyword>
<gene>
    <name evidence="2" type="ORF">AAFF_G00237950</name>
</gene>
<organism evidence="2 3">
    <name type="scientific">Aldrovandia affinis</name>
    <dbReference type="NCBI Taxonomy" id="143900"/>
    <lineage>
        <taxon>Eukaryota</taxon>
        <taxon>Metazoa</taxon>
        <taxon>Chordata</taxon>
        <taxon>Craniata</taxon>
        <taxon>Vertebrata</taxon>
        <taxon>Euteleostomi</taxon>
        <taxon>Actinopterygii</taxon>
        <taxon>Neopterygii</taxon>
        <taxon>Teleostei</taxon>
        <taxon>Notacanthiformes</taxon>
        <taxon>Halosauridae</taxon>
        <taxon>Aldrovandia</taxon>
    </lineage>
</organism>
<sequence length="60" mass="6623">MAAGEPRTLCFVTWNTRGLHSTKSCPRKTTSVLRHLAALRADVAFLQETHIGADGTRELE</sequence>
<dbReference type="AlphaFoldDB" id="A0AAD7REG9"/>
<dbReference type="Pfam" id="PF03372">
    <property type="entry name" value="Exo_endo_phos"/>
    <property type="match status" value="1"/>
</dbReference>
<protein>
    <recommendedName>
        <fullName evidence="1">Endonuclease/exonuclease/phosphatase domain-containing protein</fullName>
    </recommendedName>
</protein>
<evidence type="ECO:0000313" key="3">
    <source>
        <dbReference type="Proteomes" id="UP001221898"/>
    </source>
</evidence>
<name>A0AAD7REG9_9TELE</name>
<dbReference type="InterPro" id="IPR005135">
    <property type="entry name" value="Endo/exonuclease/phosphatase"/>
</dbReference>
<accession>A0AAD7REG9</accession>
<dbReference type="Proteomes" id="UP001221898">
    <property type="component" value="Unassembled WGS sequence"/>
</dbReference>
<feature type="domain" description="Endonuclease/exonuclease/phosphatase" evidence="1">
    <location>
        <begin position="12"/>
        <end position="54"/>
    </location>
</feature>
<dbReference type="GO" id="GO:0003824">
    <property type="term" value="F:catalytic activity"/>
    <property type="evidence" value="ECO:0007669"/>
    <property type="project" value="InterPro"/>
</dbReference>
<dbReference type="SUPFAM" id="SSF56219">
    <property type="entry name" value="DNase I-like"/>
    <property type="match status" value="1"/>
</dbReference>
<dbReference type="InterPro" id="IPR036691">
    <property type="entry name" value="Endo/exonu/phosph_ase_sf"/>
</dbReference>
<evidence type="ECO:0000259" key="1">
    <source>
        <dbReference type="Pfam" id="PF03372"/>
    </source>
</evidence>